<keyword evidence="1" id="KW-0472">Membrane</keyword>
<keyword evidence="1" id="KW-0812">Transmembrane</keyword>
<evidence type="ECO:0000256" key="1">
    <source>
        <dbReference type="SAM" id="Phobius"/>
    </source>
</evidence>
<evidence type="ECO:0000313" key="2">
    <source>
        <dbReference type="EMBL" id="BCD85559.1"/>
    </source>
</evidence>
<protein>
    <recommendedName>
        <fullName evidence="4">DUF2946 domain-containing protein</fullName>
    </recommendedName>
</protein>
<feature type="transmembrane region" description="Helical" evidence="1">
    <location>
        <begin position="22"/>
        <end position="39"/>
    </location>
</feature>
<sequence>MHPFQSPVPDGTLARHTTNRSGAWLGLLAMLLVFAGPLLSQARSLDRQGVPDWMGELACSAEQGTAQKAPGQPGHEAAWAKCGYCTLLLNCPALSSTPLIASTLLDAVRAPRLVPVASGHAGSAIFPGSRSRAPPASFA</sequence>
<organism evidence="2 3">
    <name type="scientific">Pseudomonas solani</name>
    <dbReference type="NCBI Taxonomy" id="2731552"/>
    <lineage>
        <taxon>Bacteria</taxon>
        <taxon>Pseudomonadati</taxon>
        <taxon>Pseudomonadota</taxon>
        <taxon>Gammaproteobacteria</taxon>
        <taxon>Pseudomonadales</taxon>
        <taxon>Pseudomonadaceae</taxon>
        <taxon>Pseudomonas</taxon>
    </lineage>
</organism>
<dbReference type="Pfam" id="PF11162">
    <property type="entry name" value="DUF2946"/>
    <property type="match status" value="1"/>
</dbReference>
<gene>
    <name evidence="2" type="ORF">PSm6_19660</name>
</gene>
<evidence type="ECO:0000313" key="3">
    <source>
        <dbReference type="Proteomes" id="UP001064896"/>
    </source>
</evidence>
<accession>A0ABM7L7J7</accession>
<keyword evidence="3" id="KW-1185">Reference proteome</keyword>
<reference evidence="2" key="1">
    <citation type="submission" date="2020-05" db="EMBL/GenBank/DDBJ databases">
        <title>Complete genome sequence of Pseudomonas sp. Sm006.</title>
        <authorList>
            <person name="Takeuchi K."/>
            <person name="Someya N."/>
        </authorList>
    </citation>
    <scope>NUCLEOTIDE SEQUENCE</scope>
    <source>
        <strain evidence="2">Sm006</strain>
    </source>
</reference>
<dbReference type="InterPro" id="IPR021333">
    <property type="entry name" value="DUF2946"/>
</dbReference>
<keyword evidence="1" id="KW-1133">Transmembrane helix</keyword>
<evidence type="ECO:0008006" key="4">
    <source>
        <dbReference type="Google" id="ProtNLM"/>
    </source>
</evidence>
<name>A0ABM7L7J7_9PSED</name>
<dbReference type="Proteomes" id="UP001064896">
    <property type="component" value="Chromosome"/>
</dbReference>
<dbReference type="EMBL" id="AP023081">
    <property type="protein sequence ID" value="BCD85559.1"/>
    <property type="molecule type" value="Genomic_DNA"/>
</dbReference>
<proteinExistence type="predicted"/>